<gene>
    <name evidence="1" type="ORF">SDJN03_13588</name>
</gene>
<keyword evidence="2" id="KW-1185">Reference proteome</keyword>
<name>A0AAV6N1J3_9ROSI</name>
<evidence type="ECO:0000313" key="1">
    <source>
        <dbReference type="EMBL" id="KAG6591242.1"/>
    </source>
</evidence>
<proteinExistence type="predicted"/>
<organism evidence="1 2">
    <name type="scientific">Cucurbita argyrosperma subsp. sororia</name>
    <dbReference type="NCBI Taxonomy" id="37648"/>
    <lineage>
        <taxon>Eukaryota</taxon>
        <taxon>Viridiplantae</taxon>
        <taxon>Streptophyta</taxon>
        <taxon>Embryophyta</taxon>
        <taxon>Tracheophyta</taxon>
        <taxon>Spermatophyta</taxon>
        <taxon>Magnoliopsida</taxon>
        <taxon>eudicotyledons</taxon>
        <taxon>Gunneridae</taxon>
        <taxon>Pentapetalae</taxon>
        <taxon>rosids</taxon>
        <taxon>fabids</taxon>
        <taxon>Cucurbitales</taxon>
        <taxon>Cucurbitaceae</taxon>
        <taxon>Cucurbiteae</taxon>
        <taxon>Cucurbita</taxon>
    </lineage>
</organism>
<reference evidence="1 2" key="1">
    <citation type="journal article" date="2021" name="Hortic Res">
        <title>The domestication of Cucurbita argyrosperma as revealed by the genome of its wild relative.</title>
        <authorList>
            <person name="Barrera-Redondo J."/>
            <person name="Sanchez-de la Vega G."/>
            <person name="Aguirre-Liguori J.A."/>
            <person name="Castellanos-Morales G."/>
            <person name="Gutierrez-Guerrero Y.T."/>
            <person name="Aguirre-Dugua X."/>
            <person name="Aguirre-Planter E."/>
            <person name="Tenaillon M.I."/>
            <person name="Lira-Saade R."/>
            <person name="Eguiarte L.E."/>
        </authorList>
    </citation>
    <scope>NUCLEOTIDE SEQUENCE [LARGE SCALE GENOMIC DNA]</scope>
    <source>
        <strain evidence="1">JBR-2021</strain>
    </source>
</reference>
<accession>A0AAV6N1J3</accession>
<evidence type="ECO:0000313" key="2">
    <source>
        <dbReference type="Proteomes" id="UP000685013"/>
    </source>
</evidence>
<protein>
    <submittedName>
        <fullName evidence="1">Uncharacterized protein</fullName>
    </submittedName>
</protein>
<dbReference type="EMBL" id="JAGKQH010000009">
    <property type="protein sequence ID" value="KAG6591242.1"/>
    <property type="molecule type" value="Genomic_DNA"/>
</dbReference>
<sequence length="95" mass="10562">MNCLHLAAKYPVMILARYLPFLFLVRGGIRIARTALFSSTKTSRMLLAGPLAPSCQPYHGGIQTVSAWNRVLSCLQSNSRSLRCGFLSAMLRFIE</sequence>
<feature type="non-terminal residue" evidence="1">
    <location>
        <position position="1"/>
    </location>
</feature>
<dbReference type="Proteomes" id="UP000685013">
    <property type="component" value="Chromosome 9"/>
</dbReference>
<comment type="caution">
    <text evidence="1">The sequence shown here is derived from an EMBL/GenBank/DDBJ whole genome shotgun (WGS) entry which is preliminary data.</text>
</comment>
<dbReference type="AlphaFoldDB" id="A0AAV6N1J3"/>